<reference evidence="2" key="1">
    <citation type="journal article" date="2019" name="Int. J. Syst. Evol. Microbiol.">
        <title>The Global Catalogue of Microorganisms (GCM) 10K type strain sequencing project: providing services to taxonomists for standard genome sequencing and annotation.</title>
        <authorList>
            <consortium name="The Broad Institute Genomics Platform"/>
            <consortium name="The Broad Institute Genome Sequencing Center for Infectious Disease"/>
            <person name="Wu L."/>
            <person name="Ma J."/>
        </authorList>
    </citation>
    <scope>NUCLEOTIDE SEQUENCE [LARGE SCALE GENOMIC DNA]</scope>
    <source>
        <strain evidence="2">JCM 7356</strain>
    </source>
</reference>
<dbReference type="Proteomes" id="UP001500305">
    <property type="component" value="Unassembled WGS sequence"/>
</dbReference>
<name>A0ABP5RMJ2_9ACTN</name>
<sequence>MGTTMPLGPHDLEWRRDAEPLGGAAGGLGGRWVVGPRAVAGVLSGVGGELAWQVSGGSDGRR</sequence>
<protein>
    <submittedName>
        <fullName evidence="1">Uncharacterized protein</fullName>
    </submittedName>
</protein>
<keyword evidence="2" id="KW-1185">Reference proteome</keyword>
<evidence type="ECO:0000313" key="2">
    <source>
        <dbReference type="Proteomes" id="UP001500305"/>
    </source>
</evidence>
<accession>A0ABP5RMJ2</accession>
<organism evidence="1 2">
    <name type="scientific">Kitasatospora cystarginea</name>
    <dbReference type="NCBI Taxonomy" id="58350"/>
    <lineage>
        <taxon>Bacteria</taxon>
        <taxon>Bacillati</taxon>
        <taxon>Actinomycetota</taxon>
        <taxon>Actinomycetes</taxon>
        <taxon>Kitasatosporales</taxon>
        <taxon>Streptomycetaceae</taxon>
        <taxon>Kitasatospora</taxon>
    </lineage>
</organism>
<evidence type="ECO:0000313" key="1">
    <source>
        <dbReference type="EMBL" id="GAA2265150.1"/>
    </source>
</evidence>
<dbReference type="EMBL" id="BAAATR010000032">
    <property type="protein sequence ID" value="GAA2265150.1"/>
    <property type="molecule type" value="Genomic_DNA"/>
</dbReference>
<comment type="caution">
    <text evidence="1">The sequence shown here is derived from an EMBL/GenBank/DDBJ whole genome shotgun (WGS) entry which is preliminary data.</text>
</comment>
<proteinExistence type="predicted"/>
<gene>
    <name evidence="1" type="ORF">GCM10010430_57550</name>
</gene>